<dbReference type="Proteomes" id="UP000826990">
    <property type="component" value="Chromosome"/>
</dbReference>
<organism evidence="1 2">
    <name type="scientific">Enterobacter asburiae</name>
    <dbReference type="NCBI Taxonomy" id="61645"/>
    <lineage>
        <taxon>Bacteria</taxon>
        <taxon>Pseudomonadati</taxon>
        <taxon>Pseudomonadota</taxon>
        <taxon>Gammaproteobacteria</taxon>
        <taxon>Enterobacterales</taxon>
        <taxon>Enterobacteriaceae</taxon>
        <taxon>Enterobacter</taxon>
        <taxon>Enterobacter cloacae complex</taxon>
    </lineage>
</organism>
<reference evidence="1" key="1">
    <citation type="submission" date="2021-07" db="EMBL/GenBank/DDBJ databases">
        <title>Characterization of Emerging Pathogens Carrying KPC-2 Gene in IncP-6 Plasmids Isolated from Urban Sewage in Argentina.</title>
        <authorList>
            <person name="Ghiglione B."/>
            <person name="Haim M.S."/>
            <person name="Dropa M."/>
        </authorList>
    </citation>
    <scope>NUCLEOTIDE SEQUENCE</scope>
    <source>
        <strain evidence="1">WW-19C</strain>
    </source>
</reference>
<proteinExistence type="predicted"/>
<dbReference type="AlphaFoldDB" id="A0AAQ0JBJ5"/>
<protein>
    <submittedName>
        <fullName evidence="1">Uncharacterized protein</fullName>
    </submittedName>
</protein>
<evidence type="ECO:0000313" key="1">
    <source>
        <dbReference type="EMBL" id="QYD28423.1"/>
    </source>
</evidence>
<dbReference type="RefSeq" id="WP_016243646.1">
    <property type="nucleotide sequence ID" value="NZ_CP080107.1"/>
</dbReference>
<name>A0AAQ0JBJ5_ENTAS</name>
<dbReference type="EMBL" id="CP080107">
    <property type="protein sequence ID" value="QYD28423.1"/>
    <property type="molecule type" value="Genomic_DNA"/>
</dbReference>
<evidence type="ECO:0000313" key="2">
    <source>
        <dbReference type="Proteomes" id="UP000826990"/>
    </source>
</evidence>
<sequence>MKKFKDVFIKIEDKSIIDFIKKITDTTNSYWSRAYESEENSKYLGEVAFSFKRSGDNILPDAGLSIFQKENDIWYIPNVVPLEKGQLNHEEYNTIITDFYNSCLKPVALELKIDIEITSDSLTEEDVVGSEAGKLLKKFSSLANKSTGSSHPNDQERWFAFIVETCKKDKYVNTSDLARVLCEQGWSEDSAHKLVIEYDFARDLITYMEK</sequence>
<accession>A0AAQ0JBJ5</accession>
<gene>
    <name evidence="1" type="ORF">KZX48_08575</name>
</gene>